<dbReference type="EMBL" id="ALBS01000034">
    <property type="protein sequence ID" value="EJT52137.1"/>
    <property type="molecule type" value="Genomic_DNA"/>
</dbReference>
<dbReference type="GO" id="GO:0000139">
    <property type="term" value="C:Golgi membrane"/>
    <property type="evidence" value="ECO:0007669"/>
    <property type="project" value="UniProtKB-SubCell"/>
</dbReference>
<evidence type="ECO:0000256" key="10">
    <source>
        <dbReference type="SAM" id="Phobius"/>
    </source>
</evidence>
<dbReference type="AlphaFoldDB" id="J6FA91"/>
<name>J6FA91_TRIAS</name>
<proteinExistence type="inferred from homology"/>
<dbReference type="KEGG" id="tasa:A1Q1_06675"/>
<accession>J6FA91</accession>
<feature type="transmembrane region" description="Helical" evidence="10">
    <location>
        <begin position="33"/>
        <end position="51"/>
    </location>
</feature>
<evidence type="ECO:0000256" key="9">
    <source>
        <dbReference type="SAM" id="MobiDB-lite"/>
    </source>
</evidence>
<dbReference type="PANTHER" id="PTHR31646:SF1">
    <property type="entry name" value="ALPHA-1,2-MANNOSYLTRANSFERASE MNN2"/>
    <property type="match status" value="1"/>
</dbReference>
<comment type="subcellular location">
    <subcellularLocation>
        <location evidence="1">Golgi apparatus membrane</location>
        <topology evidence="1">Single-pass type II membrane protein</topology>
    </subcellularLocation>
</comment>
<dbReference type="GO" id="GO:0046354">
    <property type="term" value="P:mannan biosynthetic process"/>
    <property type="evidence" value="ECO:0007669"/>
    <property type="project" value="TreeGrafter"/>
</dbReference>
<keyword evidence="6 10" id="KW-1133">Transmembrane helix</keyword>
<evidence type="ECO:0000256" key="2">
    <source>
        <dbReference type="ARBA" id="ARBA00009105"/>
    </source>
</evidence>
<keyword evidence="3" id="KW-0808">Transferase</keyword>
<dbReference type="Pfam" id="PF11051">
    <property type="entry name" value="Mannosyl_trans3"/>
    <property type="match status" value="1"/>
</dbReference>
<organism evidence="11 12">
    <name type="scientific">Trichosporon asahii var. asahii (strain ATCC 90039 / CBS 2479 / JCM 2466 / KCTC 7840 / NBRC 103889/ NCYC 2677 / UAMH 7654)</name>
    <name type="common">Yeast</name>
    <dbReference type="NCBI Taxonomy" id="1186058"/>
    <lineage>
        <taxon>Eukaryota</taxon>
        <taxon>Fungi</taxon>
        <taxon>Dikarya</taxon>
        <taxon>Basidiomycota</taxon>
        <taxon>Agaricomycotina</taxon>
        <taxon>Tremellomycetes</taxon>
        <taxon>Trichosporonales</taxon>
        <taxon>Trichosporonaceae</taxon>
        <taxon>Trichosporon</taxon>
    </lineage>
</organism>
<protein>
    <recommendedName>
        <fullName evidence="13">Alpha-1,2-mannosyltransferase</fullName>
    </recommendedName>
</protein>
<reference evidence="11 12" key="1">
    <citation type="journal article" date="2012" name="Eukaryot. Cell">
        <title>Draft genome sequence of CBS 2479, the standard type strain of Trichosporon asahii.</title>
        <authorList>
            <person name="Yang R.Y."/>
            <person name="Li H.T."/>
            <person name="Zhu H."/>
            <person name="Zhou G.P."/>
            <person name="Wang M."/>
            <person name="Wang L."/>
        </authorList>
    </citation>
    <scope>NUCLEOTIDE SEQUENCE [LARGE SCALE GENOMIC DNA]</scope>
    <source>
        <strain evidence="12">ATCC 90039 / CBS 2479 / JCM 2466 / KCTC 7840 / NCYC 2677 / UAMH 7654</strain>
    </source>
</reference>
<dbReference type="InterPro" id="IPR022751">
    <property type="entry name" value="Alpha_mannosyltransferase"/>
</dbReference>
<keyword evidence="5" id="KW-0735">Signal-anchor</keyword>
<dbReference type="Proteomes" id="UP000002748">
    <property type="component" value="Unassembled WGS sequence"/>
</dbReference>
<evidence type="ECO:0000256" key="3">
    <source>
        <dbReference type="ARBA" id="ARBA00022679"/>
    </source>
</evidence>
<dbReference type="GeneID" id="25990187"/>
<evidence type="ECO:0000256" key="6">
    <source>
        <dbReference type="ARBA" id="ARBA00022989"/>
    </source>
</evidence>
<feature type="region of interest" description="Disordered" evidence="9">
    <location>
        <begin position="1"/>
        <end position="23"/>
    </location>
</feature>
<evidence type="ECO:0008006" key="13">
    <source>
        <dbReference type="Google" id="ProtNLM"/>
    </source>
</evidence>
<feature type="compositionally biased region" description="Low complexity" evidence="9">
    <location>
        <begin position="1"/>
        <end position="13"/>
    </location>
</feature>
<evidence type="ECO:0000313" key="11">
    <source>
        <dbReference type="EMBL" id="EJT52137.1"/>
    </source>
</evidence>
<dbReference type="HOGENOM" id="CLU_511098_0_0_1"/>
<comment type="caution">
    <text evidence="11">The sequence shown here is derived from an EMBL/GenBank/DDBJ whole genome shotgun (WGS) entry which is preliminary data.</text>
</comment>
<evidence type="ECO:0000256" key="7">
    <source>
        <dbReference type="ARBA" id="ARBA00023034"/>
    </source>
</evidence>
<dbReference type="RefSeq" id="XP_014183199.1">
    <property type="nucleotide sequence ID" value="XM_014327724.1"/>
</dbReference>
<keyword evidence="7" id="KW-0333">Golgi apparatus</keyword>
<dbReference type="InterPro" id="IPR029044">
    <property type="entry name" value="Nucleotide-diphossugar_trans"/>
</dbReference>
<keyword evidence="8 10" id="KW-0472">Membrane</keyword>
<comment type="similarity">
    <text evidence="2">Belongs to the MNN1/MNT family.</text>
</comment>
<evidence type="ECO:0000256" key="4">
    <source>
        <dbReference type="ARBA" id="ARBA00022692"/>
    </source>
</evidence>
<evidence type="ECO:0000256" key="1">
    <source>
        <dbReference type="ARBA" id="ARBA00004323"/>
    </source>
</evidence>
<evidence type="ECO:0000313" key="12">
    <source>
        <dbReference type="Proteomes" id="UP000002748"/>
    </source>
</evidence>
<keyword evidence="4 10" id="KW-0812">Transmembrane</keyword>
<evidence type="ECO:0000256" key="5">
    <source>
        <dbReference type="ARBA" id="ARBA00022968"/>
    </source>
</evidence>
<gene>
    <name evidence="11" type="ORF">A1Q1_06675</name>
</gene>
<dbReference type="SUPFAM" id="SSF53448">
    <property type="entry name" value="Nucleotide-diphospho-sugar transferases"/>
    <property type="match status" value="1"/>
</dbReference>
<dbReference type="PANTHER" id="PTHR31646">
    <property type="entry name" value="ALPHA-1,2-MANNOSYLTRANSFERASE MNN2"/>
    <property type="match status" value="1"/>
</dbReference>
<evidence type="ECO:0000256" key="8">
    <source>
        <dbReference type="ARBA" id="ARBA00023136"/>
    </source>
</evidence>
<dbReference type="GO" id="GO:0000026">
    <property type="term" value="F:alpha-1,2-mannosyltransferase activity"/>
    <property type="evidence" value="ECO:0007669"/>
    <property type="project" value="TreeGrafter"/>
</dbReference>
<dbReference type="VEuPathDB" id="FungiDB:A1Q1_06675"/>
<dbReference type="OrthoDB" id="430354at2759"/>
<sequence>MTAATAYPPAAGGSHDPSSSGVRGGLRFRMRPVQAALLFAVVVLLLSPAFIGEDRRDHLRSYVAATIQKTGPQQIAQPTGGLDPRVVPLTLEARLEHFLSRPALDHGESEIVNAYQCPHYTFSRDTYFFHEADGGARIERWKKLDKNAVKLARSKIIEYFKELDKKKVPLIWDRSMEKDTPAHLRRGIIYTGGGHWKDIERLRWSLDVLRNVLKSTLPVEIYHYEGEFSDEKLRKEFIDDYGVTLVQSSAKKTDGKAWQIKNAAFVDTRFTQFVYMDSDNIPLSDPAELFESVEFKQGGSVFWPDLNKDHPENAIWRVLGRDCSDEHWPAESGQVLFDKSANNGLNLAVLHLSNHMMLESDFYGARASPRLQTPAVHPLTIQLTISATRGYQRMDARSDPDFFCGHSLLQWALTPPSAKHDANFEPKPGFLHTILLKARYGLQPDKLLSHVKRPRLNQINDERLVRTLYQFTGECFAIDLKGPDGAPNASNSYGDGQGVEIQTFEEVLSYKPEVWEWIRDNSKKIAGINVPGE</sequence>